<feature type="compositionally biased region" description="Pro residues" evidence="1">
    <location>
        <begin position="94"/>
        <end position="107"/>
    </location>
</feature>
<dbReference type="PROSITE" id="PS51257">
    <property type="entry name" value="PROKAR_LIPOPROTEIN"/>
    <property type="match status" value="1"/>
</dbReference>
<organism evidence="2 3">
    <name type="scientific">Streptomonospora litoralis</name>
    <dbReference type="NCBI Taxonomy" id="2498135"/>
    <lineage>
        <taxon>Bacteria</taxon>
        <taxon>Bacillati</taxon>
        <taxon>Actinomycetota</taxon>
        <taxon>Actinomycetes</taxon>
        <taxon>Streptosporangiales</taxon>
        <taxon>Nocardiopsidaceae</taxon>
        <taxon>Streptomonospora</taxon>
    </lineage>
</organism>
<dbReference type="Proteomes" id="UP000292235">
    <property type="component" value="Chromosome"/>
</dbReference>
<keyword evidence="3" id="KW-1185">Reference proteome</keyword>
<evidence type="ECO:0000313" key="3">
    <source>
        <dbReference type="Proteomes" id="UP000292235"/>
    </source>
</evidence>
<evidence type="ECO:0000313" key="2">
    <source>
        <dbReference type="EMBL" id="QBI55690.1"/>
    </source>
</evidence>
<accession>A0A4P6Q5W4</accession>
<proteinExistence type="predicted"/>
<dbReference type="KEGG" id="strr:EKD16_19635"/>
<dbReference type="PRINTS" id="PR01217">
    <property type="entry name" value="PRICHEXTENSN"/>
</dbReference>
<gene>
    <name evidence="2" type="ORF">EKD16_19635</name>
</gene>
<feature type="compositionally biased region" description="Pro residues" evidence="1">
    <location>
        <begin position="173"/>
        <end position="187"/>
    </location>
</feature>
<sequence precursor="true">MKTARSMRQPARRGPTPPPHGPPASTGCVDRGPGPPPPSAPVVPRQAPRHSADQQGRPADPTRSRRPRSPASTGCVNRRPDPAPSSVPPFRAGDPPPGRPARPPSGPDPFASATVTGEHRVRRPRARPCAVLGARRSPQATRRPADQQGRPADPTRSRRPRPPASTGCVDRGPGPPPPSAPVVPRRPPAARQAGKAAQRRRAASPLAQPPRHRLWTGPLPELCGVDLGRVSCRSYTGGPATPLYQVWSFFLSEVVRDAVPATTDRPYPLKRGRRLLKARSLCLV</sequence>
<dbReference type="AlphaFoldDB" id="A0A4P6Q5W4"/>
<protein>
    <submittedName>
        <fullName evidence="2">Uncharacterized protein</fullName>
    </submittedName>
</protein>
<evidence type="ECO:0000256" key="1">
    <source>
        <dbReference type="SAM" id="MobiDB-lite"/>
    </source>
</evidence>
<feature type="region of interest" description="Disordered" evidence="1">
    <location>
        <begin position="1"/>
        <end position="213"/>
    </location>
</feature>
<dbReference type="EMBL" id="CP036455">
    <property type="protein sequence ID" value="QBI55690.1"/>
    <property type="molecule type" value="Genomic_DNA"/>
</dbReference>
<name>A0A4P6Q5W4_9ACTN</name>
<reference evidence="2 3" key="1">
    <citation type="submission" date="2019-02" db="EMBL/GenBank/DDBJ databases">
        <authorList>
            <person name="Khodamoradi S."/>
            <person name="Hahnke R.L."/>
            <person name="Kaempfer P."/>
            <person name="Schumann P."/>
            <person name="Rohde M."/>
            <person name="Steinert M."/>
            <person name="Luzhetskyy A."/>
            <person name="Wink J."/>
            <person name="Ruckert C."/>
        </authorList>
    </citation>
    <scope>NUCLEOTIDE SEQUENCE [LARGE SCALE GENOMIC DNA]</scope>
    <source>
        <strain evidence="2 3">M2</strain>
    </source>
</reference>